<evidence type="ECO:0000313" key="3">
    <source>
        <dbReference type="EMBL" id="QUS37667.1"/>
    </source>
</evidence>
<dbReference type="Pfam" id="PF01936">
    <property type="entry name" value="NYN"/>
    <property type="match status" value="1"/>
</dbReference>
<accession>A0ABX8A327</accession>
<dbReference type="PANTHER" id="PTHR35811">
    <property type="entry name" value="SLR1870 PROTEIN"/>
    <property type="match status" value="1"/>
</dbReference>
<dbReference type="PROSITE" id="PS51644">
    <property type="entry name" value="HTH_OST"/>
    <property type="match status" value="1"/>
</dbReference>
<dbReference type="InterPro" id="IPR041966">
    <property type="entry name" value="LOTUS-like"/>
</dbReference>
<dbReference type="InterPro" id="IPR025605">
    <property type="entry name" value="OST-HTH/LOTUS_dom"/>
</dbReference>
<evidence type="ECO:0000259" key="2">
    <source>
        <dbReference type="PROSITE" id="PS51644"/>
    </source>
</evidence>
<dbReference type="CDD" id="cd11297">
    <property type="entry name" value="PIN_LabA-like_N_1"/>
    <property type="match status" value="1"/>
</dbReference>
<feature type="domain" description="HTH OST-type" evidence="2">
    <location>
        <begin position="167"/>
        <end position="241"/>
    </location>
</feature>
<dbReference type="Proteomes" id="UP000682843">
    <property type="component" value="Chromosome"/>
</dbReference>
<name>A0ABX8A327_9BRAD</name>
<feature type="compositionally biased region" description="Basic and acidic residues" evidence="1">
    <location>
        <begin position="275"/>
        <end position="284"/>
    </location>
</feature>
<evidence type="ECO:0000313" key="4">
    <source>
        <dbReference type="Proteomes" id="UP000682843"/>
    </source>
</evidence>
<organism evidence="3 4">
    <name type="scientific">Tardiphaga alba</name>
    <dbReference type="NCBI Taxonomy" id="340268"/>
    <lineage>
        <taxon>Bacteria</taxon>
        <taxon>Pseudomonadati</taxon>
        <taxon>Pseudomonadota</taxon>
        <taxon>Alphaproteobacteria</taxon>
        <taxon>Hyphomicrobiales</taxon>
        <taxon>Nitrobacteraceae</taxon>
        <taxon>Tardiphaga</taxon>
    </lineage>
</organism>
<dbReference type="Gene3D" id="3.40.50.1010">
    <property type="entry name" value="5'-nuclease"/>
    <property type="match status" value="1"/>
</dbReference>
<reference evidence="3 4" key="1">
    <citation type="submission" date="2019-02" db="EMBL/GenBank/DDBJ databases">
        <title>Emended description of the genus Rhodopseudomonas and description of Rhodopseudomonas albus sp. nov., a non-phototrophic, heavy-metal-tolerant bacterium isolated from garden soil.</title>
        <authorList>
            <person name="Bao Z."/>
            <person name="Cao W.W."/>
            <person name="Sato Y."/>
            <person name="Nishizawa T."/>
            <person name="Zhao J."/>
            <person name="Guo Y."/>
            <person name="Ohta H."/>
        </authorList>
    </citation>
    <scope>NUCLEOTIDE SEQUENCE [LARGE SCALE GENOMIC DNA]</scope>
    <source>
        <strain evidence="3 4">SK50-23</strain>
    </source>
</reference>
<feature type="compositionally biased region" description="Basic residues" evidence="1">
    <location>
        <begin position="259"/>
        <end position="272"/>
    </location>
</feature>
<dbReference type="RefSeq" id="WP_211911155.1">
    <property type="nucleotide sequence ID" value="NZ_CP036498.1"/>
</dbReference>
<sequence>MSPAQQRLPRFAVLIDADNTSPQIAGGLFEEISKFGEASVRRIYGDFSSSQLRSWADILQKHAIDPYQQFAYTKGKNASDIALVIDAMDLLHSERFDGFCLVSSDSDFTRLASRLREQGADVYGFGTRKTPESFRQACRRFIYTENLMPERAVAATEQPPVTAAAKNPAGAIPILERVIAQLGSEDGWVNLDRLGDQLPNFASDFDARTYGFRKLSDLVRKTETFEIEKTEAGRLRVRVRPASGPPKAAAPPAEAAAKKTPRPRSTTRRKAKPAGTKEEAATKT</sequence>
<dbReference type="EMBL" id="CP036498">
    <property type="protein sequence ID" value="QUS37667.1"/>
    <property type="molecule type" value="Genomic_DNA"/>
</dbReference>
<keyword evidence="4" id="KW-1185">Reference proteome</keyword>
<dbReference type="InterPro" id="IPR021139">
    <property type="entry name" value="NYN"/>
</dbReference>
<evidence type="ECO:0000256" key="1">
    <source>
        <dbReference type="SAM" id="MobiDB-lite"/>
    </source>
</evidence>
<gene>
    <name evidence="3" type="ORF">RPMA_01395</name>
</gene>
<protein>
    <submittedName>
        <fullName evidence="3">NYN domain-containing protein</fullName>
    </submittedName>
</protein>
<dbReference type="Gene3D" id="3.30.420.610">
    <property type="entry name" value="LOTUS domain-like"/>
    <property type="match status" value="1"/>
</dbReference>
<dbReference type="PANTHER" id="PTHR35811:SF1">
    <property type="entry name" value="HTH OST-TYPE DOMAIN-CONTAINING PROTEIN"/>
    <property type="match status" value="1"/>
</dbReference>
<dbReference type="Pfam" id="PF12872">
    <property type="entry name" value="OST-HTH"/>
    <property type="match status" value="1"/>
</dbReference>
<feature type="compositionally biased region" description="Low complexity" evidence="1">
    <location>
        <begin position="240"/>
        <end position="255"/>
    </location>
</feature>
<dbReference type="CDD" id="cd10146">
    <property type="entry name" value="LabA_like_C"/>
    <property type="match status" value="1"/>
</dbReference>
<feature type="region of interest" description="Disordered" evidence="1">
    <location>
        <begin position="236"/>
        <end position="284"/>
    </location>
</feature>
<proteinExistence type="predicted"/>